<feature type="domain" description="Solute-binding protein family 3/N-terminal" evidence="3">
    <location>
        <begin position="37"/>
        <end position="266"/>
    </location>
</feature>
<dbReference type="InterPro" id="IPR001638">
    <property type="entry name" value="Solute-binding_3/MltF_N"/>
</dbReference>
<evidence type="ECO:0000313" key="4">
    <source>
        <dbReference type="EMBL" id="ADZ69447.1"/>
    </source>
</evidence>
<dbReference type="PANTHER" id="PTHR35936">
    <property type="entry name" value="MEMBRANE-BOUND LYTIC MUREIN TRANSGLYCOSYLASE F"/>
    <property type="match status" value="1"/>
</dbReference>
<dbReference type="SMART" id="SM00062">
    <property type="entry name" value="PBPb"/>
    <property type="match status" value="1"/>
</dbReference>
<gene>
    <name evidence="4" type="ordered locus">SL003B_1018</name>
</gene>
<dbReference type="Proteomes" id="UP000008130">
    <property type="component" value="Chromosome"/>
</dbReference>
<evidence type="ECO:0000256" key="1">
    <source>
        <dbReference type="ARBA" id="ARBA00022729"/>
    </source>
</evidence>
<dbReference type="InterPro" id="IPR022448">
    <property type="entry name" value="Quinoprotein_dehydrogenase"/>
</dbReference>
<feature type="signal peptide" evidence="2">
    <location>
        <begin position="1"/>
        <end position="27"/>
    </location>
</feature>
<dbReference type="PATRIC" id="fig|991905.3.peg.1035"/>
<evidence type="ECO:0000313" key="5">
    <source>
        <dbReference type="Proteomes" id="UP000008130"/>
    </source>
</evidence>
<dbReference type="Pfam" id="PF00497">
    <property type="entry name" value="SBP_bac_3"/>
    <property type="match status" value="1"/>
</dbReference>
<dbReference type="EMBL" id="CP002568">
    <property type="protein sequence ID" value="ADZ69447.1"/>
    <property type="molecule type" value="Genomic_DNA"/>
</dbReference>
<accession>F2IXW6</accession>
<dbReference type="HOGENOM" id="CLU_056715_0_0_5"/>
<organism evidence="4 5">
    <name type="scientific">Polymorphum gilvum (strain LMG 25793 / CGMCC 1.9160 / SL003B-26A1)</name>
    <dbReference type="NCBI Taxonomy" id="991905"/>
    <lineage>
        <taxon>Bacteria</taxon>
        <taxon>Pseudomonadati</taxon>
        <taxon>Pseudomonadota</taxon>
        <taxon>Alphaproteobacteria</taxon>
        <taxon>Rhodobacterales</taxon>
        <taxon>Paracoccaceae</taxon>
        <taxon>Polymorphum</taxon>
    </lineage>
</organism>
<reference evidence="4 5" key="1">
    <citation type="journal article" date="2011" name="J. Bacteriol.">
        <title>Complete genome sequence of Polymorphum gilvum SL003B-26A1T, a crude oil-degrading bacterium from oil-polluted saline soil.</title>
        <authorList>
            <person name="Li S.G."/>
            <person name="Tang Y.Q."/>
            <person name="Nie Y."/>
            <person name="Cai M."/>
            <person name="Wu X.L."/>
        </authorList>
    </citation>
    <scope>NUCLEOTIDE SEQUENCE [LARGE SCALE GENOMIC DNA]</scope>
    <source>
        <strain evidence="5">LMG 25793 / CGMCC 1.9160 / SL003B-26A1</strain>
    </source>
</reference>
<protein>
    <submittedName>
        <fullName evidence="4">Extracellular solute-binding protein, family 3</fullName>
    </submittedName>
</protein>
<name>F2IXW6_POLGS</name>
<dbReference type="Gene3D" id="3.40.190.10">
    <property type="entry name" value="Periplasmic binding protein-like II"/>
    <property type="match status" value="2"/>
</dbReference>
<dbReference type="PANTHER" id="PTHR35936:SF17">
    <property type="entry name" value="ARGININE-BINDING EXTRACELLULAR PROTEIN ARTP"/>
    <property type="match status" value="1"/>
</dbReference>
<dbReference type="SUPFAM" id="SSF53850">
    <property type="entry name" value="Periplasmic binding protein-like II"/>
    <property type="match status" value="1"/>
</dbReference>
<dbReference type="eggNOG" id="COG0834">
    <property type="taxonomic scope" value="Bacteria"/>
</dbReference>
<evidence type="ECO:0000259" key="3">
    <source>
        <dbReference type="SMART" id="SM00062"/>
    </source>
</evidence>
<dbReference type="STRING" id="991905.SL003B_1018"/>
<dbReference type="NCBIfam" id="TIGR03871">
    <property type="entry name" value="ABC_peri_MoxJ_2"/>
    <property type="match status" value="1"/>
</dbReference>
<sequence length="280" mass="30630">MHERVTVMVRWLVLCVLMALPVTAAQAQVSDLVSSTAFRVCADPANLPFSSKSGEGFENRIADLVAAELGMPVEYTWFPMATGFVRNTLRTGQCDVILGFAQGHELVLNTNHYYTSTHVLVTRTDSALAEVDTLSDSRLKGREIGVIAGSPPASHLARNGLMATTHGYNLMVDRRVESPIETMLRDLSEGRLDAAIMWGPAGAPLAKSMAGLKITPLLKEPESPKLFYRITMGVRQGELVWKRKLNSLIRKKQDEIDAILREAGVPLLDDMGRALKTDGG</sequence>
<keyword evidence="5" id="KW-1185">Reference proteome</keyword>
<dbReference type="AlphaFoldDB" id="F2IXW6"/>
<evidence type="ECO:0000256" key="2">
    <source>
        <dbReference type="SAM" id="SignalP"/>
    </source>
</evidence>
<proteinExistence type="predicted"/>
<feature type="chain" id="PRO_5003280046" evidence="2">
    <location>
        <begin position="28"/>
        <end position="280"/>
    </location>
</feature>
<keyword evidence="1 2" id="KW-0732">Signal</keyword>
<dbReference type="KEGG" id="pgv:SL003B_1018"/>